<reference evidence="1 2" key="1">
    <citation type="journal article" date="2023" name="Plants (Basel)">
        <title>Bridging the Gap: Combining Genomics and Transcriptomics Approaches to Understand Stylosanthes scabra, an Orphan Legume from the Brazilian Caatinga.</title>
        <authorList>
            <person name="Ferreira-Neto J.R.C."/>
            <person name="da Silva M.D."/>
            <person name="Binneck E."/>
            <person name="de Melo N.F."/>
            <person name="da Silva R.H."/>
            <person name="de Melo A.L.T.M."/>
            <person name="Pandolfi V."/>
            <person name="Bustamante F.O."/>
            <person name="Brasileiro-Vidal A.C."/>
            <person name="Benko-Iseppon A.M."/>
        </authorList>
    </citation>
    <scope>NUCLEOTIDE SEQUENCE [LARGE SCALE GENOMIC DNA]</scope>
    <source>
        <tissue evidence="1">Leaves</tissue>
    </source>
</reference>
<organism evidence="1 2">
    <name type="scientific">Stylosanthes scabra</name>
    <dbReference type="NCBI Taxonomy" id="79078"/>
    <lineage>
        <taxon>Eukaryota</taxon>
        <taxon>Viridiplantae</taxon>
        <taxon>Streptophyta</taxon>
        <taxon>Embryophyta</taxon>
        <taxon>Tracheophyta</taxon>
        <taxon>Spermatophyta</taxon>
        <taxon>Magnoliopsida</taxon>
        <taxon>eudicotyledons</taxon>
        <taxon>Gunneridae</taxon>
        <taxon>Pentapetalae</taxon>
        <taxon>rosids</taxon>
        <taxon>fabids</taxon>
        <taxon>Fabales</taxon>
        <taxon>Fabaceae</taxon>
        <taxon>Papilionoideae</taxon>
        <taxon>50 kb inversion clade</taxon>
        <taxon>dalbergioids sensu lato</taxon>
        <taxon>Dalbergieae</taxon>
        <taxon>Pterocarpus clade</taxon>
        <taxon>Stylosanthes</taxon>
    </lineage>
</organism>
<name>A0ABU6ZQB5_9FABA</name>
<keyword evidence="2" id="KW-1185">Reference proteome</keyword>
<evidence type="ECO:0000313" key="2">
    <source>
        <dbReference type="Proteomes" id="UP001341840"/>
    </source>
</evidence>
<proteinExistence type="predicted"/>
<accession>A0ABU6ZQB5</accession>
<protein>
    <submittedName>
        <fullName evidence="1">Uncharacterized protein</fullName>
    </submittedName>
</protein>
<comment type="caution">
    <text evidence="1">The sequence shown here is derived from an EMBL/GenBank/DDBJ whole genome shotgun (WGS) entry which is preliminary data.</text>
</comment>
<gene>
    <name evidence="1" type="ORF">PIB30_080718</name>
</gene>
<evidence type="ECO:0000313" key="1">
    <source>
        <dbReference type="EMBL" id="MED6224124.1"/>
    </source>
</evidence>
<dbReference type="Proteomes" id="UP001341840">
    <property type="component" value="Unassembled WGS sequence"/>
</dbReference>
<sequence length="140" mass="15575">MLARPHAKKSKEMIAPACAYFHANARTMRPRGALVRPCGGIGCSRPKLLLHLASPYILNAPSSSVRLHASGRTPARSHLLHLKEYFQTLFLITISQHHSSHNSWNPTHFPTPMNFVNITHYSLTNGNDNGADSDDEHTKD</sequence>
<dbReference type="EMBL" id="JASCZI010273044">
    <property type="protein sequence ID" value="MED6224124.1"/>
    <property type="molecule type" value="Genomic_DNA"/>
</dbReference>